<evidence type="ECO:0000313" key="1">
    <source>
        <dbReference type="EMBL" id="JAE18741.1"/>
    </source>
</evidence>
<organism evidence="1">
    <name type="scientific">Arundo donax</name>
    <name type="common">Giant reed</name>
    <name type="synonym">Donax arundinaceus</name>
    <dbReference type="NCBI Taxonomy" id="35708"/>
    <lineage>
        <taxon>Eukaryota</taxon>
        <taxon>Viridiplantae</taxon>
        <taxon>Streptophyta</taxon>
        <taxon>Embryophyta</taxon>
        <taxon>Tracheophyta</taxon>
        <taxon>Spermatophyta</taxon>
        <taxon>Magnoliopsida</taxon>
        <taxon>Liliopsida</taxon>
        <taxon>Poales</taxon>
        <taxon>Poaceae</taxon>
        <taxon>PACMAD clade</taxon>
        <taxon>Arundinoideae</taxon>
        <taxon>Arundineae</taxon>
        <taxon>Arundo</taxon>
    </lineage>
</organism>
<proteinExistence type="predicted"/>
<dbReference type="EMBL" id="GBRH01179155">
    <property type="protein sequence ID" value="JAE18741.1"/>
    <property type="molecule type" value="Transcribed_RNA"/>
</dbReference>
<reference evidence="1" key="1">
    <citation type="submission" date="2014-09" db="EMBL/GenBank/DDBJ databases">
        <authorList>
            <person name="Magalhaes I.L.F."/>
            <person name="Oliveira U."/>
            <person name="Santos F.R."/>
            <person name="Vidigal T.H.D.A."/>
            <person name="Brescovit A.D."/>
            <person name="Santos A.J."/>
        </authorList>
    </citation>
    <scope>NUCLEOTIDE SEQUENCE</scope>
    <source>
        <tissue evidence="1">Shoot tissue taken approximately 20 cm above the soil surface</tissue>
    </source>
</reference>
<sequence length="17" mass="1958">MLGTRRHWSIGTPSVFL</sequence>
<name>A0A0A9G867_ARUDO</name>
<reference evidence="1" key="2">
    <citation type="journal article" date="2015" name="Data Brief">
        <title>Shoot transcriptome of the giant reed, Arundo donax.</title>
        <authorList>
            <person name="Barrero R.A."/>
            <person name="Guerrero F.D."/>
            <person name="Moolhuijzen P."/>
            <person name="Goolsby J.A."/>
            <person name="Tidwell J."/>
            <person name="Bellgard S.E."/>
            <person name="Bellgard M.I."/>
        </authorList>
    </citation>
    <scope>NUCLEOTIDE SEQUENCE</scope>
    <source>
        <tissue evidence="1">Shoot tissue taken approximately 20 cm above the soil surface</tissue>
    </source>
</reference>
<accession>A0A0A9G867</accession>
<dbReference type="AlphaFoldDB" id="A0A0A9G867"/>
<protein>
    <submittedName>
        <fullName evidence="1">Uncharacterized protein</fullName>
    </submittedName>
</protein>